<dbReference type="EMBL" id="JRQI01000030">
    <property type="protein sequence ID" value="KGK57996.1"/>
    <property type="molecule type" value="Genomic_DNA"/>
</dbReference>
<dbReference type="NCBIfam" id="TIGR01965">
    <property type="entry name" value="VCBS_repeat"/>
    <property type="match status" value="1"/>
</dbReference>
<dbReference type="InterPro" id="IPR010221">
    <property type="entry name" value="VCBS_dom"/>
</dbReference>
<dbReference type="PANTHER" id="PTHR34720">
    <property type="entry name" value="MICROCYSTIN DEPENDENT PROTEIN"/>
    <property type="match status" value="1"/>
</dbReference>
<dbReference type="NCBIfam" id="NF012211">
    <property type="entry name" value="tand_rpt_95"/>
    <property type="match status" value="2"/>
</dbReference>
<evidence type="ECO:0000313" key="3">
    <source>
        <dbReference type="Proteomes" id="UP000029879"/>
    </source>
</evidence>
<gene>
    <name evidence="2" type="ORF">NC00_09330</name>
</gene>
<dbReference type="PANTHER" id="PTHR34720:SF9">
    <property type="entry name" value="BLR4714 PROTEIN"/>
    <property type="match status" value="1"/>
</dbReference>
<evidence type="ECO:0000313" key="2">
    <source>
        <dbReference type="EMBL" id="KGK57996.1"/>
    </source>
</evidence>
<feature type="compositionally biased region" description="Polar residues" evidence="1">
    <location>
        <begin position="24"/>
        <end position="37"/>
    </location>
</feature>
<dbReference type="AlphaFoldDB" id="A0AB34P939"/>
<name>A0AB34P939_9XANT</name>
<protein>
    <recommendedName>
        <fullName evidence="4">Tandem-95 repeat protein</fullName>
    </recommendedName>
</protein>
<sequence>MAETRLDALANDSDVDGHSLASKLASSPKNGTLTRNRDGSFSYTAKSGFVGTDTFMYVATDGALDSRPVTVITVLAPNRAPVAKDDKATTMAGAAVRIDLLGNDTDADGDRLATLLVRAPSHGKLSLNADGSYTYTPDKGWYGTDSFSYRATDGDAQSGVAMVSITVQKVNRAPTA</sequence>
<evidence type="ECO:0008006" key="4">
    <source>
        <dbReference type="Google" id="ProtNLM"/>
    </source>
</evidence>
<dbReference type="Pfam" id="PF17963">
    <property type="entry name" value="Big_9"/>
    <property type="match status" value="2"/>
</dbReference>
<organism evidence="2 3">
    <name type="scientific">Xanthomonas cannabis pv. phaseoli</name>
    <dbReference type="NCBI Taxonomy" id="1885902"/>
    <lineage>
        <taxon>Bacteria</taxon>
        <taxon>Pseudomonadati</taxon>
        <taxon>Pseudomonadota</taxon>
        <taxon>Gammaproteobacteria</taxon>
        <taxon>Lysobacterales</taxon>
        <taxon>Lysobacteraceae</taxon>
        <taxon>Xanthomonas</taxon>
    </lineage>
</organism>
<reference evidence="2 3" key="1">
    <citation type="submission" date="2014-10" db="EMBL/GenBank/DDBJ databases">
        <title>Genome sequence of a Xanthomonas strain that is pathogenic on beans.</title>
        <authorList>
            <person name="Aritua V."/>
            <person name="Sapp M."/>
            <person name="Harrison J."/>
            <person name="Smith J."/>
            <person name="Studholme D."/>
        </authorList>
    </citation>
    <scope>NUCLEOTIDE SEQUENCE [LARGE SCALE GENOMIC DNA]</scope>
    <source>
        <strain evidence="2 3">Nyagatare</strain>
    </source>
</reference>
<comment type="caution">
    <text evidence="2">The sequence shown here is derived from an EMBL/GenBank/DDBJ whole genome shotgun (WGS) entry which is preliminary data.</text>
</comment>
<feature type="region of interest" description="Disordered" evidence="1">
    <location>
        <begin position="15"/>
        <end position="37"/>
    </location>
</feature>
<proteinExistence type="predicted"/>
<evidence type="ECO:0000256" key="1">
    <source>
        <dbReference type="SAM" id="MobiDB-lite"/>
    </source>
</evidence>
<dbReference type="Proteomes" id="UP000029879">
    <property type="component" value="Unassembled WGS sequence"/>
</dbReference>
<dbReference type="Gene3D" id="2.60.40.3440">
    <property type="match status" value="2"/>
</dbReference>
<accession>A0AB34P939</accession>
<dbReference type="RefSeq" id="WP_047695115.1">
    <property type="nucleotide sequence ID" value="NZ_KN265483.1"/>
</dbReference>